<reference evidence="1 2" key="1">
    <citation type="submission" date="2015-01" db="EMBL/GenBank/DDBJ databases">
        <title>Evolution of Trichinella species and genotypes.</title>
        <authorList>
            <person name="Korhonen P.K."/>
            <person name="Edoardo P."/>
            <person name="Giuseppe L.R."/>
            <person name="Gasser R.B."/>
        </authorList>
    </citation>
    <scope>NUCLEOTIDE SEQUENCE [LARGE SCALE GENOMIC DNA]</scope>
    <source>
        <strain evidence="1">ISS37</strain>
    </source>
</reference>
<sequence length="91" mass="10636">MFTDDNGVLKLLSFWSVRSVLLRKSVRRKIRKECQRLDSRKPSKKVSKIRPAIFNITGDQRERRRLISLRQANALCATANTILNMELYSND</sequence>
<evidence type="ECO:0000313" key="2">
    <source>
        <dbReference type="Proteomes" id="UP000054630"/>
    </source>
</evidence>
<dbReference type="EMBL" id="JYDL01000009">
    <property type="protein sequence ID" value="KRX26073.1"/>
    <property type="molecule type" value="Genomic_DNA"/>
</dbReference>
<protein>
    <submittedName>
        <fullName evidence="1">Uncharacterized protein</fullName>
    </submittedName>
</protein>
<evidence type="ECO:0000313" key="1">
    <source>
        <dbReference type="EMBL" id="KRX26073.1"/>
    </source>
</evidence>
<name>A0A0V0SGZ7_9BILA</name>
<comment type="caution">
    <text evidence="1">The sequence shown here is derived from an EMBL/GenBank/DDBJ whole genome shotgun (WGS) entry which is preliminary data.</text>
</comment>
<organism evidence="1 2">
    <name type="scientific">Trichinella nelsoni</name>
    <dbReference type="NCBI Taxonomy" id="6336"/>
    <lineage>
        <taxon>Eukaryota</taxon>
        <taxon>Metazoa</taxon>
        <taxon>Ecdysozoa</taxon>
        <taxon>Nematoda</taxon>
        <taxon>Enoplea</taxon>
        <taxon>Dorylaimia</taxon>
        <taxon>Trichinellida</taxon>
        <taxon>Trichinellidae</taxon>
        <taxon>Trichinella</taxon>
    </lineage>
</organism>
<accession>A0A0V0SGZ7</accession>
<gene>
    <name evidence="1" type="ORF">T07_2270</name>
</gene>
<proteinExistence type="predicted"/>
<keyword evidence="2" id="KW-1185">Reference proteome</keyword>
<dbReference type="Proteomes" id="UP000054630">
    <property type="component" value="Unassembled WGS sequence"/>
</dbReference>
<dbReference type="AlphaFoldDB" id="A0A0V0SGZ7"/>